<evidence type="ECO:0000256" key="1">
    <source>
        <dbReference type="SAM" id="MobiDB-lite"/>
    </source>
</evidence>
<name>A0A4U6W4U9_SETVI</name>
<organism evidence="2 3">
    <name type="scientific">Setaria viridis</name>
    <name type="common">Green bristlegrass</name>
    <name type="synonym">Setaria italica subsp. viridis</name>
    <dbReference type="NCBI Taxonomy" id="4556"/>
    <lineage>
        <taxon>Eukaryota</taxon>
        <taxon>Viridiplantae</taxon>
        <taxon>Streptophyta</taxon>
        <taxon>Embryophyta</taxon>
        <taxon>Tracheophyta</taxon>
        <taxon>Spermatophyta</taxon>
        <taxon>Magnoliopsida</taxon>
        <taxon>Liliopsida</taxon>
        <taxon>Poales</taxon>
        <taxon>Poaceae</taxon>
        <taxon>PACMAD clade</taxon>
        <taxon>Panicoideae</taxon>
        <taxon>Panicodae</taxon>
        <taxon>Paniceae</taxon>
        <taxon>Cenchrinae</taxon>
        <taxon>Setaria</taxon>
    </lineage>
</organism>
<evidence type="ECO:0000313" key="2">
    <source>
        <dbReference type="EMBL" id="TKW37550.1"/>
    </source>
</evidence>
<protein>
    <submittedName>
        <fullName evidence="2">Uncharacterized protein</fullName>
    </submittedName>
</protein>
<proteinExistence type="predicted"/>
<reference evidence="2" key="1">
    <citation type="submission" date="2019-03" db="EMBL/GenBank/DDBJ databases">
        <title>WGS assembly of Setaria viridis.</title>
        <authorList>
            <person name="Huang P."/>
            <person name="Jenkins J."/>
            <person name="Grimwood J."/>
            <person name="Barry K."/>
            <person name="Healey A."/>
            <person name="Mamidi S."/>
            <person name="Sreedasyam A."/>
            <person name="Shu S."/>
            <person name="Feldman M."/>
            <person name="Wu J."/>
            <person name="Yu Y."/>
            <person name="Chen C."/>
            <person name="Johnson J."/>
            <person name="Rokhsar D."/>
            <person name="Baxter I."/>
            <person name="Schmutz J."/>
            <person name="Brutnell T."/>
            <person name="Kellogg E."/>
        </authorList>
    </citation>
    <scope>NUCLEOTIDE SEQUENCE [LARGE SCALE GENOMIC DNA]</scope>
</reference>
<evidence type="ECO:0000313" key="3">
    <source>
        <dbReference type="Proteomes" id="UP000298652"/>
    </source>
</evidence>
<feature type="region of interest" description="Disordered" evidence="1">
    <location>
        <begin position="138"/>
        <end position="163"/>
    </location>
</feature>
<accession>A0A4U6W4U9</accession>
<dbReference type="EMBL" id="CM016552">
    <property type="protein sequence ID" value="TKW37550.1"/>
    <property type="molecule type" value="Genomic_DNA"/>
</dbReference>
<sequence length="174" mass="18153">MVGTASALAATSAFTPPAAHGHGVVAGPRRAPSPISAPLHPVPNWSPLALPHARSAPLVLTDLLRIGRQAPSLRPAVAPPRPCPSSRCSSRRPSLLRSGMAALRYAPALLHDGGLAALCMAGLYLLIPSPSPRRAHAVAMPARASGHTSSRESRTSQESSPVAWCARRPTLRCR</sequence>
<keyword evidence="3" id="KW-1185">Reference proteome</keyword>
<dbReference type="Gramene" id="TKW37550">
    <property type="protein sequence ID" value="TKW37550"/>
    <property type="gene ID" value="SEVIR_1G054800v2"/>
</dbReference>
<gene>
    <name evidence="2" type="ORF">SEVIR_1G054800v2</name>
</gene>
<dbReference type="Proteomes" id="UP000298652">
    <property type="component" value="Chromosome 1"/>
</dbReference>
<dbReference type="AlphaFoldDB" id="A0A4U6W4U9"/>